<evidence type="ECO:0000256" key="1">
    <source>
        <dbReference type="SAM" id="MobiDB-lite"/>
    </source>
</evidence>
<gene>
    <name evidence="2" type="ORF">F503_04953</name>
</gene>
<dbReference type="VEuPathDB" id="FungiDB:F503_04953"/>
<dbReference type="AlphaFoldDB" id="S3CT57"/>
<feature type="region of interest" description="Disordered" evidence="1">
    <location>
        <begin position="129"/>
        <end position="176"/>
    </location>
</feature>
<feature type="region of interest" description="Disordered" evidence="1">
    <location>
        <begin position="215"/>
        <end position="252"/>
    </location>
</feature>
<dbReference type="GO" id="GO:0005829">
    <property type="term" value="C:cytosol"/>
    <property type="evidence" value="ECO:0007669"/>
    <property type="project" value="TreeGrafter"/>
</dbReference>
<dbReference type="OrthoDB" id="2529286at2759"/>
<dbReference type="InterPro" id="IPR029063">
    <property type="entry name" value="SAM-dependent_MTases_sf"/>
</dbReference>
<dbReference type="eggNOG" id="KOG1018">
    <property type="taxonomic scope" value="Eukaryota"/>
</dbReference>
<dbReference type="PANTHER" id="PTHR14614">
    <property type="entry name" value="HEPATOCELLULAR CARCINOMA-ASSOCIATED ANTIGEN"/>
    <property type="match status" value="1"/>
</dbReference>
<dbReference type="Proteomes" id="UP000016923">
    <property type="component" value="Unassembled WGS sequence"/>
</dbReference>
<dbReference type="Gene3D" id="3.40.50.150">
    <property type="entry name" value="Vaccinia Virus protein VP39"/>
    <property type="match status" value="1"/>
</dbReference>
<sequence length="412" mass="43850">MSASSLGRLLARLGPEVEDPDEETFILFAYERPTAQNLGFIDSHASVLDLTVAGRDLTIHQSPAILTSNRSGGTTGAVVAEWLARPSNLLFSHAGPDTEAPPLLGPDSAILELGCGIAGMIGLALTGKGTRSSAAKGGHQPAIANRKKRSSRSITRRADVSTPASHSPSPSPAPSLPITASFANANTVGRYVLTDQPYVAKYLLKNLEENGAGEDGVQADVHHHGHGHKDAHSHGHAQAQAHGKKKPTSTDDNALYFRPLDWETDEVTSSLLRTEVERGASPGAGTASSSTKTRSIHDSFDAVLACDCIYNEALVTPLVQTFADACRLREKEREGERERGSSREPLGKLPPTVCVVAQQLRDPDVLAAWLAAFHAEFRVWRVPDELLDPALCPGAGFAVHIGILRAADERSS</sequence>
<accession>S3CT57</accession>
<organism evidence="2 3">
    <name type="scientific">Ophiostoma piceae (strain UAMH 11346)</name>
    <name type="common">Sap stain fungus</name>
    <dbReference type="NCBI Taxonomy" id="1262450"/>
    <lineage>
        <taxon>Eukaryota</taxon>
        <taxon>Fungi</taxon>
        <taxon>Dikarya</taxon>
        <taxon>Ascomycota</taxon>
        <taxon>Pezizomycotina</taxon>
        <taxon>Sordariomycetes</taxon>
        <taxon>Sordariomycetidae</taxon>
        <taxon>Ophiostomatales</taxon>
        <taxon>Ophiostomataceae</taxon>
        <taxon>Ophiostoma</taxon>
    </lineage>
</organism>
<dbReference type="HOGENOM" id="CLU_051532_1_0_1"/>
<keyword evidence="3" id="KW-1185">Reference proteome</keyword>
<dbReference type="InterPro" id="IPR019410">
    <property type="entry name" value="Methyltransf_16"/>
</dbReference>
<name>S3CT57_OPHP1</name>
<feature type="compositionally biased region" description="Basic residues" evidence="1">
    <location>
        <begin position="145"/>
        <end position="155"/>
    </location>
</feature>
<protein>
    <submittedName>
        <fullName evidence="2">Diaminohydroxyphosphoribosylamino-pyrimidine deaminase</fullName>
    </submittedName>
</protein>
<evidence type="ECO:0000313" key="2">
    <source>
        <dbReference type="EMBL" id="EPE09858.1"/>
    </source>
</evidence>
<proteinExistence type="predicted"/>
<dbReference type="GO" id="GO:0008757">
    <property type="term" value="F:S-adenosylmethionine-dependent methyltransferase activity"/>
    <property type="evidence" value="ECO:0007669"/>
    <property type="project" value="UniProtKB-ARBA"/>
</dbReference>
<dbReference type="OMA" id="ILFAYER"/>
<evidence type="ECO:0000313" key="3">
    <source>
        <dbReference type="Proteomes" id="UP000016923"/>
    </source>
</evidence>
<reference evidence="2 3" key="1">
    <citation type="journal article" date="2013" name="BMC Genomics">
        <title>The genome and transcriptome of the pine saprophyte Ophiostoma piceae, and a comparison with the bark beetle-associated pine pathogen Grosmannia clavigera.</title>
        <authorList>
            <person name="Haridas S."/>
            <person name="Wang Y."/>
            <person name="Lim L."/>
            <person name="Massoumi Alamouti S."/>
            <person name="Jackman S."/>
            <person name="Docking R."/>
            <person name="Robertson G."/>
            <person name="Birol I."/>
            <person name="Bohlmann J."/>
            <person name="Breuil C."/>
        </authorList>
    </citation>
    <scope>NUCLEOTIDE SEQUENCE [LARGE SCALE GENOMIC DNA]</scope>
    <source>
        <strain evidence="2 3">UAMH 11346</strain>
    </source>
</reference>
<dbReference type="GO" id="GO:0032991">
    <property type="term" value="C:protein-containing complex"/>
    <property type="evidence" value="ECO:0007669"/>
    <property type="project" value="TreeGrafter"/>
</dbReference>
<dbReference type="EMBL" id="KE148146">
    <property type="protein sequence ID" value="EPE09858.1"/>
    <property type="molecule type" value="Genomic_DNA"/>
</dbReference>
<dbReference type="STRING" id="1262450.S3CT57"/>
<dbReference type="PANTHER" id="PTHR14614:SF109">
    <property type="entry name" value="RIBOSOMAL LYSINE N-METHYLTRANSFERASE 5"/>
    <property type="match status" value="1"/>
</dbReference>